<organism evidence="3 4">
    <name type="scientific">Adiantum capillus-veneris</name>
    <name type="common">Maidenhair fern</name>
    <dbReference type="NCBI Taxonomy" id="13818"/>
    <lineage>
        <taxon>Eukaryota</taxon>
        <taxon>Viridiplantae</taxon>
        <taxon>Streptophyta</taxon>
        <taxon>Embryophyta</taxon>
        <taxon>Tracheophyta</taxon>
        <taxon>Polypodiopsida</taxon>
        <taxon>Polypodiidae</taxon>
        <taxon>Polypodiales</taxon>
        <taxon>Pteridineae</taxon>
        <taxon>Pteridaceae</taxon>
        <taxon>Vittarioideae</taxon>
        <taxon>Adiantum</taxon>
    </lineage>
</organism>
<evidence type="ECO:0000313" key="3">
    <source>
        <dbReference type="EMBL" id="KAI5067645.1"/>
    </source>
</evidence>
<comment type="caution">
    <text evidence="3">The sequence shown here is derived from an EMBL/GenBank/DDBJ whole genome shotgun (WGS) entry which is preliminary data.</text>
</comment>
<dbReference type="Proteomes" id="UP000886520">
    <property type="component" value="Chromosome 17"/>
</dbReference>
<accession>A0A9D4ZBL1</accession>
<evidence type="ECO:0000313" key="4">
    <source>
        <dbReference type="Proteomes" id="UP000886520"/>
    </source>
</evidence>
<feature type="non-terminal residue" evidence="3">
    <location>
        <position position="1"/>
    </location>
</feature>
<dbReference type="AlphaFoldDB" id="A0A9D4ZBL1"/>
<keyword evidence="2" id="KW-0472">Membrane</keyword>
<reference evidence="3" key="1">
    <citation type="submission" date="2021-01" db="EMBL/GenBank/DDBJ databases">
        <title>Adiantum capillus-veneris genome.</title>
        <authorList>
            <person name="Fang Y."/>
            <person name="Liao Q."/>
        </authorList>
    </citation>
    <scope>NUCLEOTIDE SEQUENCE</scope>
    <source>
        <strain evidence="3">H3</strain>
        <tissue evidence="3">Leaf</tissue>
    </source>
</reference>
<evidence type="ECO:0000256" key="2">
    <source>
        <dbReference type="SAM" id="Phobius"/>
    </source>
</evidence>
<feature type="transmembrane region" description="Helical" evidence="2">
    <location>
        <begin position="65"/>
        <end position="84"/>
    </location>
</feature>
<sequence length="99" mass="11368">EEEEEARTNSREAAENMEEGDVDEETMTVKELQRTARSVVVALLWTLITGFLVLVTVPYVPSALLFVWLGIILLLLYMNFLVLWELRSRAGRRPEAMDI</sequence>
<gene>
    <name evidence="3" type="ORF">GOP47_0018173</name>
</gene>
<name>A0A9D4ZBL1_ADICA</name>
<evidence type="ECO:0000256" key="1">
    <source>
        <dbReference type="SAM" id="MobiDB-lite"/>
    </source>
</evidence>
<keyword evidence="2" id="KW-1133">Transmembrane helix</keyword>
<dbReference type="EMBL" id="JABFUD020000017">
    <property type="protein sequence ID" value="KAI5067645.1"/>
    <property type="molecule type" value="Genomic_DNA"/>
</dbReference>
<feature type="compositionally biased region" description="Acidic residues" evidence="1">
    <location>
        <begin position="15"/>
        <end position="26"/>
    </location>
</feature>
<protein>
    <submittedName>
        <fullName evidence="3">Uncharacterized protein</fullName>
    </submittedName>
</protein>
<keyword evidence="4" id="KW-1185">Reference proteome</keyword>
<proteinExistence type="predicted"/>
<feature type="region of interest" description="Disordered" evidence="1">
    <location>
        <begin position="1"/>
        <end position="27"/>
    </location>
</feature>
<feature type="compositionally biased region" description="Basic and acidic residues" evidence="1">
    <location>
        <begin position="1"/>
        <end position="14"/>
    </location>
</feature>
<keyword evidence="2" id="KW-0812">Transmembrane</keyword>
<feature type="transmembrane region" description="Helical" evidence="2">
    <location>
        <begin position="39"/>
        <end position="59"/>
    </location>
</feature>